<proteinExistence type="inferred from homology"/>
<protein>
    <recommendedName>
        <fullName evidence="10">Phosphoribosyl-ATP pyrophosphatase</fullName>
        <shortName evidence="10">PRA-PH</shortName>
        <ecNumber evidence="10">3.6.1.31</ecNumber>
    </recommendedName>
</protein>
<comment type="subcellular location">
    <subcellularLocation>
        <location evidence="2 10">Cytoplasm</location>
    </subcellularLocation>
</comment>
<dbReference type="SUPFAM" id="SSF101386">
    <property type="entry name" value="all-alpha NTP pyrophosphatases"/>
    <property type="match status" value="1"/>
</dbReference>
<evidence type="ECO:0000256" key="2">
    <source>
        <dbReference type="ARBA" id="ARBA00004496"/>
    </source>
</evidence>
<evidence type="ECO:0000256" key="1">
    <source>
        <dbReference type="ARBA" id="ARBA00001460"/>
    </source>
</evidence>
<dbReference type="Gene3D" id="1.10.287.1080">
    <property type="entry name" value="MazG-like"/>
    <property type="match status" value="1"/>
</dbReference>
<dbReference type="NCBIfam" id="TIGR03188">
    <property type="entry name" value="histidine_hisI"/>
    <property type="match status" value="1"/>
</dbReference>
<evidence type="ECO:0000256" key="8">
    <source>
        <dbReference type="ARBA" id="ARBA00022840"/>
    </source>
</evidence>
<evidence type="ECO:0000256" key="7">
    <source>
        <dbReference type="ARBA" id="ARBA00022801"/>
    </source>
</evidence>
<dbReference type="GO" id="GO:0000105">
    <property type="term" value="P:L-histidine biosynthetic process"/>
    <property type="evidence" value="ECO:0007669"/>
    <property type="project" value="UniProtKB-UniRule"/>
</dbReference>
<comment type="similarity">
    <text evidence="10">Belongs to the PRA-PH family.</text>
</comment>
<dbReference type="EMBL" id="QFFZ01000020">
    <property type="protein sequence ID" value="TEB10885.1"/>
    <property type="molecule type" value="Genomic_DNA"/>
</dbReference>
<reference evidence="11 12" key="1">
    <citation type="journal article" date="2018" name="Environ. Microbiol.">
        <title>Novel energy conservation strategies and behaviour of Pelotomaculum schinkii driving syntrophic propionate catabolism.</title>
        <authorList>
            <person name="Hidalgo-Ahumada C.A.P."/>
            <person name="Nobu M.K."/>
            <person name="Narihiro T."/>
            <person name="Tamaki H."/>
            <person name="Liu W.T."/>
            <person name="Kamagata Y."/>
            <person name="Stams A.J.M."/>
            <person name="Imachi H."/>
            <person name="Sousa D.Z."/>
        </authorList>
    </citation>
    <scope>NUCLEOTIDE SEQUENCE [LARGE SCALE GENOMIC DNA]</scope>
    <source>
        <strain evidence="11 12">MGP</strain>
    </source>
</reference>
<dbReference type="CDD" id="cd11534">
    <property type="entry name" value="NTP-PPase_HisIE_like"/>
    <property type="match status" value="1"/>
</dbReference>
<dbReference type="GO" id="GO:0005737">
    <property type="term" value="C:cytoplasm"/>
    <property type="evidence" value="ECO:0007669"/>
    <property type="project" value="UniProtKB-SubCell"/>
</dbReference>
<name>A0A4Y7RPH2_9FIRM</name>
<evidence type="ECO:0000313" key="11">
    <source>
        <dbReference type="EMBL" id="TEB10885.1"/>
    </source>
</evidence>
<dbReference type="Pfam" id="PF01503">
    <property type="entry name" value="PRA-PH"/>
    <property type="match status" value="1"/>
</dbReference>
<organism evidence="11 12">
    <name type="scientific">Pelotomaculum propionicicum</name>
    <dbReference type="NCBI Taxonomy" id="258475"/>
    <lineage>
        <taxon>Bacteria</taxon>
        <taxon>Bacillati</taxon>
        <taxon>Bacillota</taxon>
        <taxon>Clostridia</taxon>
        <taxon>Eubacteriales</taxon>
        <taxon>Desulfotomaculaceae</taxon>
        <taxon>Pelotomaculum</taxon>
    </lineage>
</organism>
<keyword evidence="12" id="KW-1185">Reference proteome</keyword>
<dbReference type="UniPathway" id="UPA00031">
    <property type="reaction ID" value="UER00007"/>
</dbReference>
<dbReference type="InterPro" id="IPR021130">
    <property type="entry name" value="PRib-ATP_PPHydrolase-like"/>
</dbReference>
<dbReference type="RefSeq" id="WP_134213893.1">
    <property type="nucleotide sequence ID" value="NZ_QFFZ01000020.1"/>
</dbReference>
<evidence type="ECO:0000256" key="6">
    <source>
        <dbReference type="ARBA" id="ARBA00022741"/>
    </source>
</evidence>
<comment type="pathway">
    <text evidence="3 10">Amino-acid biosynthesis; L-histidine biosynthesis; L-histidine from 5-phospho-alpha-D-ribose 1-diphosphate: step 2/9.</text>
</comment>
<sequence>MDIIEELYGVIQSRRENNQDSGSYTAYLFEQGEDKILKKIGEEAAEVIIAAKNGSGKALTGEVADLVYHLLVLMAWHGIAPSDVRGELSARRNKKKNPPL</sequence>
<evidence type="ECO:0000313" key="12">
    <source>
        <dbReference type="Proteomes" id="UP000297597"/>
    </source>
</evidence>
<keyword evidence="4 10" id="KW-0963">Cytoplasm</keyword>
<dbReference type="Proteomes" id="UP000297597">
    <property type="component" value="Unassembled WGS sequence"/>
</dbReference>
<dbReference type="GO" id="GO:0005524">
    <property type="term" value="F:ATP binding"/>
    <property type="evidence" value="ECO:0007669"/>
    <property type="project" value="UniProtKB-KW"/>
</dbReference>
<dbReference type="GO" id="GO:0004636">
    <property type="term" value="F:phosphoribosyl-ATP diphosphatase activity"/>
    <property type="evidence" value="ECO:0007669"/>
    <property type="project" value="UniProtKB-UniRule"/>
</dbReference>
<keyword evidence="8 10" id="KW-0067">ATP-binding</keyword>
<dbReference type="HAMAP" id="MF_01020">
    <property type="entry name" value="HisE"/>
    <property type="match status" value="1"/>
</dbReference>
<dbReference type="PANTHER" id="PTHR42945">
    <property type="entry name" value="HISTIDINE BIOSYNTHESIS BIFUNCTIONAL PROTEIN"/>
    <property type="match status" value="1"/>
</dbReference>
<keyword evidence="6 10" id="KW-0547">Nucleotide-binding</keyword>
<comment type="caution">
    <text evidence="11">The sequence shown here is derived from an EMBL/GenBank/DDBJ whole genome shotgun (WGS) entry which is preliminary data.</text>
</comment>
<dbReference type="OrthoDB" id="9795769at2"/>
<keyword evidence="7 10" id="KW-0378">Hydrolase</keyword>
<gene>
    <name evidence="10 11" type="primary">hisE</name>
    <name evidence="11" type="ORF">Pmgp_02052</name>
</gene>
<evidence type="ECO:0000256" key="9">
    <source>
        <dbReference type="ARBA" id="ARBA00023102"/>
    </source>
</evidence>
<evidence type="ECO:0000256" key="4">
    <source>
        <dbReference type="ARBA" id="ARBA00022490"/>
    </source>
</evidence>
<dbReference type="AlphaFoldDB" id="A0A4Y7RPH2"/>
<keyword evidence="9 10" id="KW-0368">Histidine biosynthesis</keyword>
<keyword evidence="5 10" id="KW-0028">Amino-acid biosynthesis</keyword>
<dbReference type="EC" id="3.6.1.31" evidence="10"/>
<evidence type="ECO:0000256" key="3">
    <source>
        <dbReference type="ARBA" id="ARBA00005204"/>
    </source>
</evidence>
<comment type="catalytic activity">
    <reaction evidence="1 10">
        <text>1-(5-phospho-beta-D-ribosyl)-ATP + H2O = 1-(5-phospho-beta-D-ribosyl)-5'-AMP + diphosphate + H(+)</text>
        <dbReference type="Rhea" id="RHEA:22828"/>
        <dbReference type="ChEBI" id="CHEBI:15377"/>
        <dbReference type="ChEBI" id="CHEBI:15378"/>
        <dbReference type="ChEBI" id="CHEBI:33019"/>
        <dbReference type="ChEBI" id="CHEBI:59457"/>
        <dbReference type="ChEBI" id="CHEBI:73183"/>
        <dbReference type="EC" id="3.6.1.31"/>
    </reaction>
</comment>
<evidence type="ECO:0000256" key="5">
    <source>
        <dbReference type="ARBA" id="ARBA00022605"/>
    </source>
</evidence>
<accession>A0A4Y7RPH2</accession>
<dbReference type="PANTHER" id="PTHR42945:SF9">
    <property type="entry name" value="HISTIDINE BIOSYNTHESIS BIFUNCTIONAL PROTEIN HISIE"/>
    <property type="match status" value="1"/>
</dbReference>
<evidence type="ECO:0000256" key="10">
    <source>
        <dbReference type="HAMAP-Rule" id="MF_01020"/>
    </source>
</evidence>
<dbReference type="InterPro" id="IPR008179">
    <property type="entry name" value="HisE"/>
</dbReference>